<comment type="caution">
    <text evidence="1">The sequence shown here is derived from an EMBL/GenBank/DDBJ whole genome shotgun (WGS) entry which is preliminary data.</text>
</comment>
<keyword evidence="2" id="KW-1185">Reference proteome</keyword>
<dbReference type="EMBL" id="CAUYUJ010020163">
    <property type="protein sequence ID" value="CAK0896253.1"/>
    <property type="molecule type" value="Genomic_DNA"/>
</dbReference>
<protein>
    <submittedName>
        <fullName evidence="1">Uncharacterized protein</fullName>
    </submittedName>
</protein>
<gene>
    <name evidence="1" type="ORF">PCOR1329_LOCUS74772</name>
</gene>
<feature type="non-terminal residue" evidence="1">
    <location>
        <position position="76"/>
    </location>
</feature>
<organism evidence="1 2">
    <name type="scientific">Prorocentrum cordatum</name>
    <dbReference type="NCBI Taxonomy" id="2364126"/>
    <lineage>
        <taxon>Eukaryota</taxon>
        <taxon>Sar</taxon>
        <taxon>Alveolata</taxon>
        <taxon>Dinophyceae</taxon>
        <taxon>Prorocentrales</taxon>
        <taxon>Prorocentraceae</taxon>
        <taxon>Prorocentrum</taxon>
    </lineage>
</organism>
<evidence type="ECO:0000313" key="2">
    <source>
        <dbReference type="Proteomes" id="UP001189429"/>
    </source>
</evidence>
<dbReference type="Proteomes" id="UP001189429">
    <property type="component" value="Unassembled WGS sequence"/>
</dbReference>
<name>A0ABN9X9Z4_9DINO</name>
<sequence>FGGSASRCSLGSRRASLSSQLPSRTGSRSRWCSTLRQRLPHLRLGRFSSTRSLCLIAWWACWSRWIGGRGTRMGRR</sequence>
<proteinExistence type="predicted"/>
<evidence type="ECO:0000313" key="1">
    <source>
        <dbReference type="EMBL" id="CAK0896253.1"/>
    </source>
</evidence>
<feature type="non-terminal residue" evidence="1">
    <location>
        <position position="1"/>
    </location>
</feature>
<accession>A0ABN9X9Z4</accession>
<reference evidence="1" key="1">
    <citation type="submission" date="2023-10" db="EMBL/GenBank/DDBJ databases">
        <authorList>
            <person name="Chen Y."/>
            <person name="Shah S."/>
            <person name="Dougan E. K."/>
            <person name="Thang M."/>
            <person name="Chan C."/>
        </authorList>
    </citation>
    <scope>NUCLEOTIDE SEQUENCE [LARGE SCALE GENOMIC DNA]</scope>
</reference>